<dbReference type="InterPro" id="IPR038078">
    <property type="entry name" value="PhoU-like_sf"/>
</dbReference>
<evidence type="ECO:0000313" key="2">
    <source>
        <dbReference type="EMBL" id="EGG42279.1"/>
    </source>
</evidence>
<dbReference type="Proteomes" id="UP000004348">
    <property type="component" value="Chromosome"/>
</dbReference>
<dbReference type="AlphaFoldDB" id="F3KKB2"/>
<comment type="caution">
    <text evidence="2">The sequence shown here is derived from an EMBL/GenBank/DDBJ whole genome shotgun (WGS) entry which is preliminary data.</text>
</comment>
<name>F3KKB2_9ARCH</name>
<evidence type="ECO:0000259" key="1">
    <source>
        <dbReference type="SMART" id="SM00966"/>
    </source>
</evidence>
<dbReference type="Gene3D" id="1.20.58.220">
    <property type="entry name" value="Phosphate transport system protein phou homolog 2, domain 2"/>
    <property type="match status" value="1"/>
</dbReference>
<dbReference type="PATRIC" id="fig|886738.10.peg.1024"/>
<dbReference type="SUPFAM" id="SSF109755">
    <property type="entry name" value="PhoU-like"/>
    <property type="match status" value="1"/>
</dbReference>
<gene>
    <name evidence="2" type="ORF">Nlim_0925</name>
</gene>
<dbReference type="InterPro" id="IPR028366">
    <property type="entry name" value="PhoU"/>
</dbReference>
<sequence length="345" mass="39384">MIENTKQTRKIQLSGGSTYIISLPKEWVEELKINVGENITIIKNSNHSLTLFPREHGKEKKETLAIIHPNQKESGDSIKRKIIALYLAGYKTIQIKTKGMKIQTEHSKSVRELVRSSMIGTEIVESSSDAITIQILTRLPELSFETALKRMYLMATNMVREAIEAFEEADIIHAEEVRNMDDEVDRFGLYMRRNLVLAIGNQNILQDMGLKRPAECIEYRTIISKIERIGDHAGQIAKRVKFTEGEIDPKILNKIKKLSEKSLEVFEESITAVQNHDFQKGENVAEKVSSIVDEEKEIMSKIKDNEKNTTVVRFVLEDLRRIAEYSSDIAEVAIDENVHSVITEE</sequence>
<dbReference type="HOGENOM" id="CLU_069302_1_0_2"/>
<dbReference type="EMBL" id="AEGP01000033">
    <property type="protein sequence ID" value="EGG42279.1"/>
    <property type="molecule type" value="Genomic_DNA"/>
</dbReference>
<dbReference type="InterPro" id="IPR026022">
    <property type="entry name" value="PhoU_dom"/>
</dbReference>
<dbReference type="Pfam" id="PF01895">
    <property type="entry name" value="PhoU"/>
    <property type="match status" value="2"/>
</dbReference>
<dbReference type="GO" id="GO:0045936">
    <property type="term" value="P:negative regulation of phosphate metabolic process"/>
    <property type="evidence" value="ECO:0007669"/>
    <property type="project" value="InterPro"/>
</dbReference>
<feature type="domain" description="SpoVT-AbrB" evidence="1">
    <location>
        <begin position="13"/>
        <end position="59"/>
    </location>
</feature>
<dbReference type="SMART" id="SM00966">
    <property type="entry name" value="SpoVT_AbrB"/>
    <property type="match status" value="1"/>
</dbReference>
<dbReference type="GO" id="GO:0003677">
    <property type="term" value="F:DNA binding"/>
    <property type="evidence" value="ECO:0007669"/>
    <property type="project" value="InterPro"/>
</dbReference>
<accession>F3KKB2</accession>
<dbReference type="PANTHER" id="PTHR42930">
    <property type="entry name" value="PHOSPHATE-SPECIFIC TRANSPORT SYSTEM ACCESSORY PROTEIN PHOU"/>
    <property type="match status" value="1"/>
</dbReference>
<dbReference type="PANTHER" id="PTHR42930:SF2">
    <property type="entry name" value="PHOU DOMAIN-CONTAINING PROTEIN"/>
    <property type="match status" value="1"/>
</dbReference>
<dbReference type="Pfam" id="PF04014">
    <property type="entry name" value="MazE_antitoxin"/>
    <property type="match status" value="1"/>
</dbReference>
<dbReference type="STRING" id="886738.Nlim_0925"/>
<dbReference type="GO" id="GO:0030643">
    <property type="term" value="P:intracellular phosphate ion homeostasis"/>
    <property type="evidence" value="ECO:0007669"/>
    <property type="project" value="InterPro"/>
</dbReference>
<protein>
    <submittedName>
        <fullName evidence="2">Phosphate uptake regulator, PhoU</fullName>
    </submittedName>
</protein>
<proteinExistence type="predicted"/>
<reference evidence="2" key="1">
    <citation type="journal article" date="2011" name="PLoS ONE">
        <title>Genome of a low-salinity ammonia-oxidizing archaeon determined by single-cell and metagenomic analysis.</title>
        <authorList>
            <person name="Blainey P.C."/>
            <person name="Mosier A.C."/>
            <person name="Potanina A."/>
            <person name="Francis C.A."/>
            <person name="Quake S.R."/>
        </authorList>
    </citation>
    <scope>NUCLEOTIDE SEQUENCE [LARGE SCALE GENOMIC DNA]</scope>
    <source>
        <strain evidence="2">SFB1</strain>
    </source>
</reference>
<dbReference type="InterPro" id="IPR007159">
    <property type="entry name" value="SpoVT-AbrB_dom"/>
</dbReference>
<organism evidence="2">
    <name type="scientific">Candidatus Nitrosarchaeum limnium SFB1</name>
    <dbReference type="NCBI Taxonomy" id="886738"/>
    <lineage>
        <taxon>Archaea</taxon>
        <taxon>Nitrososphaerota</taxon>
        <taxon>Nitrososphaeria</taxon>
        <taxon>Nitrosopumilales</taxon>
        <taxon>Nitrosopumilaceae</taxon>
        <taxon>Nitrosarchaeum</taxon>
    </lineage>
</organism>